<feature type="repeat" description="ARM" evidence="1">
    <location>
        <begin position="134"/>
        <end position="164"/>
    </location>
</feature>
<protein>
    <submittedName>
        <fullName evidence="2">Uncharacterized protein</fullName>
    </submittedName>
</protein>
<dbReference type="PROSITE" id="PS50176">
    <property type="entry name" value="ARM_REPEAT"/>
    <property type="match status" value="1"/>
</dbReference>
<organism evidence="2 3">
    <name type="scientific">Cyclotella atomus</name>
    <dbReference type="NCBI Taxonomy" id="382360"/>
    <lineage>
        <taxon>Eukaryota</taxon>
        <taxon>Sar</taxon>
        <taxon>Stramenopiles</taxon>
        <taxon>Ochrophyta</taxon>
        <taxon>Bacillariophyta</taxon>
        <taxon>Coscinodiscophyceae</taxon>
        <taxon>Thalassiosirophycidae</taxon>
        <taxon>Stephanodiscales</taxon>
        <taxon>Stephanodiscaceae</taxon>
        <taxon>Cyclotella</taxon>
    </lineage>
</organism>
<sequence length="215" mass="24483">MRRQMYQVNLHWHWYYCNNDIDKDKKITSAYAIGFKVGPLEFSFGTRLAGIRFIERYIDDANDATNTLRILQTMVRTDKHVHKFIIENGGMETMVKAMKRYNKESDGVAASGSGLIEAVCGCSSETDKKLMECGAIRMLVEAMKQWPDDEEVQAQAAQALNRLAAGKFCVIHKKIIDAEARTRHQHDVRVQQPTTQAIMSLLSQIPTLRTEYASH</sequence>
<proteinExistence type="predicted"/>
<gene>
    <name evidence="2" type="ORF">ACHAWO_010826</name>
</gene>
<dbReference type="InterPro" id="IPR016024">
    <property type="entry name" value="ARM-type_fold"/>
</dbReference>
<dbReference type="SUPFAM" id="SSF48371">
    <property type="entry name" value="ARM repeat"/>
    <property type="match status" value="1"/>
</dbReference>
<dbReference type="InterPro" id="IPR000225">
    <property type="entry name" value="Armadillo"/>
</dbReference>
<accession>A0ABD3QHC6</accession>
<dbReference type="InterPro" id="IPR011989">
    <property type="entry name" value="ARM-like"/>
</dbReference>
<evidence type="ECO:0000313" key="3">
    <source>
        <dbReference type="Proteomes" id="UP001530400"/>
    </source>
</evidence>
<reference evidence="2 3" key="1">
    <citation type="submission" date="2024-10" db="EMBL/GenBank/DDBJ databases">
        <title>Updated reference genomes for cyclostephanoid diatoms.</title>
        <authorList>
            <person name="Roberts W.R."/>
            <person name="Alverson A.J."/>
        </authorList>
    </citation>
    <scope>NUCLEOTIDE SEQUENCE [LARGE SCALE GENOMIC DNA]</scope>
    <source>
        <strain evidence="2 3">AJA010-31</strain>
    </source>
</reference>
<comment type="caution">
    <text evidence="2">The sequence shown here is derived from an EMBL/GenBank/DDBJ whole genome shotgun (WGS) entry which is preliminary data.</text>
</comment>
<keyword evidence="3" id="KW-1185">Reference proteome</keyword>
<dbReference type="Gene3D" id="1.25.10.10">
    <property type="entry name" value="Leucine-rich Repeat Variant"/>
    <property type="match status" value="1"/>
</dbReference>
<name>A0ABD3QHC6_9STRA</name>
<evidence type="ECO:0000256" key="1">
    <source>
        <dbReference type="PROSITE-ProRule" id="PRU00259"/>
    </source>
</evidence>
<dbReference type="EMBL" id="JALLPJ020000199">
    <property type="protein sequence ID" value="KAL3798936.1"/>
    <property type="molecule type" value="Genomic_DNA"/>
</dbReference>
<dbReference type="AlphaFoldDB" id="A0ABD3QHC6"/>
<evidence type="ECO:0000313" key="2">
    <source>
        <dbReference type="EMBL" id="KAL3798936.1"/>
    </source>
</evidence>
<dbReference type="Proteomes" id="UP001530400">
    <property type="component" value="Unassembled WGS sequence"/>
</dbReference>